<keyword evidence="1" id="KW-0344">Guanine-nucleotide releasing factor</keyword>
<dbReference type="EMBL" id="BEYU01000145">
    <property type="protein sequence ID" value="GBG33147.1"/>
    <property type="molecule type" value="Genomic_DNA"/>
</dbReference>
<feature type="domain" description="MABP" evidence="4">
    <location>
        <begin position="126"/>
        <end position="301"/>
    </location>
</feature>
<dbReference type="InParanoid" id="A0A2R5GQK2"/>
<dbReference type="InterPro" id="IPR051696">
    <property type="entry name" value="DENN_Domain_GEFs"/>
</dbReference>
<accession>A0A2R5GQK2</accession>
<dbReference type="GO" id="GO:0005085">
    <property type="term" value="F:guanyl-nucleotide exchange factor activity"/>
    <property type="evidence" value="ECO:0007669"/>
    <property type="project" value="UniProtKB-KW"/>
</dbReference>
<proteinExistence type="predicted"/>
<evidence type="ECO:0000256" key="1">
    <source>
        <dbReference type="ARBA" id="ARBA00022658"/>
    </source>
</evidence>
<dbReference type="SMART" id="SM00800">
    <property type="entry name" value="uDENN"/>
    <property type="match status" value="1"/>
</dbReference>
<name>A0A2R5GQK2_9STRA</name>
<feature type="compositionally biased region" description="Acidic residues" evidence="2">
    <location>
        <begin position="1179"/>
        <end position="1194"/>
    </location>
</feature>
<comment type="caution">
    <text evidence="5">The sequence shown here is derived from an EMBL/GenBank/DDBJ whole genome shotgun (WGS) entry which is preliminary data.</text>
</comment>
<dbReference type="Pfam" id="PF03455">
    <property type="entry name" value="dDENN"/>
    <property type="match status" value="1"/>
</dbReference>
<dbReference type="GO" id="GO:0032483">
    <property type="term" value="P:regulation of Rab protein signal transduction"/>
    <property type="evidence" value="ECO:0007669"/>
    <property type="project" value="TreeGrafter"/>
</dbReference>
<dbReference type="PANTHER" id="PTHR12296:SF21">
    <property type="entry name" value="DENN DOMAIN-CONTAINING PROTEIN 3"/>
    <property type="match status" value="1"/>
</dbReference>
<evidence type="ECO:0000313" key="5">
    <source>
        <dbReference type="EMBL" id="GBG33147.1"/>
    </source>
</evidence>
<dbReference type="InterPro" id="IPR001194">
    <property type="entry name" value="cDENN_dom"/>
</dbReference>
<dbReference type="InterPro" id="IPR037516">
    <property type="entry name" value="Tripartite_DENN"/>
</dbReference>
<feature type="compositionally biased region" description="Basic and acidic residues" evidence="2">
    <location>
        <begin position="76"/>
        <end position="87"/>
    </location>
</feature>
<dbReference type="Proteomes" id="UP000241890">
    <property type="component" value="Unassembled WGS sequence"/>
</dbReference>
<feature type="domain" description="UDENN" evidence="3">
    <location>
        <begin position="295"/>
        <end position="880"/>
    </location>
</feature>
<dbReference type="Pfam" id="PF02141">
    <property type="entry name" value="DENN"/>
    <property type="match status" value="1"/>
</dbReference>
<dbReference type="InterPro" id="IPR043153">
    <property type="entry name" value="DENN_C"/>
</dbReference>
<sequence>MQARQRLAEYFLVSRVARKPPTRGPSVHDENGGAGDLDPSYLAAKERHERRAARRRADTSGSTSNLVSPSTPATSDNEHFEHVHGRDAGANNTGTDAAKVPHKRSRSRRDPANPELFAEMRLEGDDDPIVDICVIFPNQREKIPTGFRCLVRTPLGYRGDCNSGVVGSEGVFICVKHSKSHKPTTTKSPKLLPIVDVKVVFLDKESVPEGYELIDRSRSGALPANLNYGYLGQTIFLAIKRMPAEPSADERYHSLRPLVDICIINASKQENPPRGYDVILKSTSEGNWTGNKMYLCLRRARPVGMLDRSFGATLAERVPRHDRPGLPISDEMALLTAPGGLRCLRREETNVPIPKFFSFVMTKEDGSQIHASCLTFYEVLDDSTLDVLERSYDAYLQIMNNSPSDPMVHRQLRASAAANRCELVRTDSQGRHRGYTTVRFYEDSDLQGSTRSITSGEHSQKAAAAGATTTTTAAAAAATNKKHSLRPFKTGEGAAQKIYCPTVLCILSHFPFYREFKQFLMLLYQVSISSTVIPIERYVAQLMYELPVPRPGTSGFVLQFGAAHRGIHFSMPPEGGLPIASVNYETVFRCLGPKEFVQLFALILLEKKIILHSRYVSVLNQVAEAMRSLMFPLNWQNIYIPVCPNNLAHFLAAPRPFVIGLQTDAFAQVQLSAPEAGEEGWWEIALDEGKIHYLDVLERATTVQVASLLQTPPGGDAINPIRVVRSNVPAPTLPTPVLNGMLKRLRASVLSRAPSLEDEIGKGATRVLGQQNPDNAYSLTPLEARGEEALRSLQFAVRDAAVHAMIELIGTYRDFLLPPRLASRGLSRAEVLPTNLSDIFNLDGFLRSLPKATRPFTEQLTKTMHFTKFVDERTFSTDLSYRFLFFDTIIAHAQRGADALSSFRRPSGPVIARTTSSSTNDAGLAKSSAGMSAFASFPGNPANRSGTNSPASPSSARGARDTRQSADDDLLILRVLEETTGRPVSAFDEDAKVMDGGGGEEDFSALCEEQSRNFKLNYHNWNQENPWKPLYVYDHFPSQFEDVLLMAHLSLKSSRGSGGSERRRGSQRSSLALAAARNAARTAKVNSVANSDATRSRAFSSPQGPTGTFELVRSTVLDGVSLGSRRGLDENIWDAETPQPTDRHHPADGSFTRDAQKRSSSSSDADPRKNGPGTRPPADDDDEGSFGSDADSESSDERAQSLGDEDEDDDDIDDIDGPGDPILRAASETNASRDARVLATQPTLRSDRMRRQCDESASGRTVRAGCRLSEELNRSNLEQQFAFSEPTTGMPRARACYVETLGAIMALAPVLLSSRYARPRFAMSLILGSLTALGRRHGHVLDEAATRAVLAGCALSGPVFAHDANNAFHSLVEHGCRPNAVTYGYFTMALALRGKQQSRTRRSSTIWKRLVSFLWAYLAILRPNTSSLTAKTLRGQDSRMSNSQSEADVASNQPPAVNFIALWTGTRCPNCKARLLDEHIMQGWEVDVDQLVQSCAYCNFVIVPRIEYRVLKVTATEIVQKHHGQCEYMSPIVLRRQAEYMVDALAERRTLGLSRSELRRTNPALYYNILWYAKRVNAPVLFSDEQYDATMWKVLSSQVRTVVSCTWQRFPVRDARLVRRLIAAAGGSWVLPPYFQSSRRNDPFAPPCADSDVVQGRGVSRRGSMLFERGVLSTHMSASTISDAGGPNTSGAGNPRRLQTFAASSVADQVNPNVYMVKHLAAAEPITGNSLWGNRAMAEKLRDPEIQATPPAETFYVTSESTPFSVVRKMLVYLDNWELLRAVRLYLSARMASRGEREGDGYVDKDGVVCRVGWELFANSVYIELAALSRMGQRQRVNRAAADAELELERALTKVLRNLEHVDPTLASFVDKRDFPPNMRALAFRNFFSPLYP</sequence>
<dbReference type="InterPro" id="IPR023341">
    <property type="entry name" value="MABP"/>
</dbReference>
<dbReference type="GO" id="GO:0031410">
    <property type="term" value="C:cytoplasmic vesicle"/>
    <property type="evidence" value="ECO:0007669"/>
    <property type="project" value="TreeGrafter"/>
</dbReference>
<feature type="compositionally biased region" description="Polar residues" evidence="2">
    <location>
        <begin position="59"/>
        <end position="75"/>
    </location>
</feature>
<dbReference type="InterPro" id="IPR005112">
    <property type="entry name" value="dDENN_dom"/>
</dbReference>
<protein>
    <submittedName>
        <fullName evidence="5">DENN domain-containing protein 4C</fullName>
    </submittedName>
</protein>
<dbReference type="PROSITE" id="PS50211">
    <property type="entry name" value="DENN"/>
    <property type="match status" value="1"/>
</dbReference>
<dbReference type="PANTHER" id="PTHR12296">
    <property type="entry name" value="DENN DOMAIN-CONTAINING PROTEIN 4"/>
    <property type="match status" value="1"/>
</dbReference>
<feature type="compositionally biased region" description="Acidic residues" evidence="2">
    <location>
        <begin position="1203"/>
        <end position="1217"/>
    </location>
</feature>
<dbReference type="SMART" id="SM00799">
    <property type="entry name" value="DENN"/>
    <property type="match status" value="1"/>
</dbReference>
<feature type="region of interest" description="Disordered" evidence="2">
    <location>
        <begin position="1130"/>
        <end position="1256"/>
    </location>
</feature>
<feature type="region of interest" description="Disordered" evidence="2">
    <location>
        <begin position="935"/>
        <end position="964"/>
    </location>
</feature>
<feature type="region of interest" description="Disordered" evidence="2">
    <location>
        <begin position="1080"/>
        <end position="1110"/>
    </location>
</feature>
<dbReference type="Gene3D" id="2.100.10.50">
    <property type="match status" value="2"/>
</dbReference>
<feature type="compositionally biased region" description="Polar residues" evidence="2">
    <location>
        <begin position="1084"/>
        <end position="1106"/>
    </location>
</feature>
<organism evidence="5 6">
    <name type="scientific">Hondaea fermentalgiana</name>
    <dbReference type="NCBI Taxonomy" id="2315210"/>
    <lineage>
        <taxon>Eukaryota</taxon>
        <taxon>Sar</taxon>
        <taxon>Stramenopiles</taxon>
        <taxon>Bigyra</taxon>
        <taxon>Labyrinthulomycetes</taxon>
        <taxon>Thraustochytrida</taxon>
        <taxon>Thraustochytriidae</taxon>
        <taxon>Hondaea</taxon>
    </lineage>
</organism>
<dbReference type="InterPro" id="IPR005113">
    <property type="entry name" value="uDENN_dom"/>
</dbReference>
<evidence type="ECO:0000259" key="3">
    <source>
        <dbReference type="PROSITE" id="PS50211"/>
    </source>
</evidence>
<evidence type="ECO:0000313" key="6">
    <source>
        <dbReference type="Proteomes" id="UP000241890"/>
    </source>
</evidence>
<dbReference type="SMART" id="SM00801">
    <property type="entry name" value="dDENN"/>
    <property type="match status" value="1"/>
</dbReference>
<dbReference type="Gene3D" id="3.40.50.11500">
    <property type="match status" value="1"/>
</dbReference>
<keyword evidence="6" id="KW-1185">Reference proteome</keyword>
<dbReference type="Pfam" id="PF03456">
    <property type="entry name" value="uDENN"/>
    <property type="match status" value="1"/>
</dbReference>
<feature type="region of interest" description="Disordered" evidence="2">
    <location>
        <begin position="16"/>
        <end position="113"/>
    </location>
</feature>
<reference evidence="5 6" key="1">
    <citation type="submission" date="2017-12" db="EMBL/GenBank/DDBJ databases">
        <title>Sequencing, de novo assembly and annotation of complete genome of a new Thraustochytrid species, strain FCC1311.</title>
        <authorList>
            <person name="Sedici K."/>
            <person name="Godart F."/>
            <person name="Aiese Cigliano R."/>
            <person name="Sanseverino W."/>
            <person name="Barakat M."/>
            <person name="Ortet P."/>
            <person name="Marechal E."/>
            <person name="Cagnac O."/>
            <person name="Amato A."/>
        </authorList>
    </citation>
    <scope>NUCLEOTIDE SEQUENCE [LARGE SCALE GENOMIC DNA]</scope>
</reference>
<evidence type="ECO:0000256" key="2">
    <source>
        <dbReference type="SAM" id="MobiDB-lite"/>
    </source>
</evidence>
<gene>
    <name evidence="5" type="ORF">FCC1311_093712</name>
</gene>
<dbReference type="OrthoDB" id="6019893at2759"/>
<feature type="compositionally biased region" description="Basic and acidic residues" evidence="2">
    <location>
        <begin position="1245"/>
        <end position="1254"/>
    </location>
</feature>
<evidence type="ECO:0000259" key="4">
    <source>
        <dbReference type="PROSITE" id="PS51498"/>
    </source>
</evidence>
<dbReference type="PROSITE" id="PS51498">
    <property type="entry name" value="MABP"/>
    <property type="match status" value="1"/>
</dbReference>